<protein>
    <submittedName>
        <fullName evidence="1">Uncharacterized protein</fullName>
    </submittedName>
</protein>
<comment type="caution">
    <text evidence="1">The sequence shown here is derived from an EMBL/GenBank/DDBJ whole genome shotgun (WGS) entry which is preliminary data.</text>
</comment>
<dbReference type="EMBL" id="LAZR01057612">
    <property type="protein sequence ID" value="KKK71698.1"/>
    <property type="molecule type" value="Genomic_DNA"/>
</dbReference>
<accession>A0A0F8XRV6</accession>
<sequence>EPPTISGIGAHAKMGALCVPAKVNIHPEIWEWKPSFSG</sequence>
<feature type="non-terminal residue" evidence="1">
    <location>
        <position position="1"/>
    </location>
</feature>
<gene>
    <name evidence="1" type="ORF">LCGC14_2911300</name>
</gene>
<reference evidence="1" key="1">
    <citation type="journal article" date="2015" name="Nature">
        <title>Complex archaea that bridge the gap between prokaryotes and eukaryotes.</title>
        <authorList>
            <person name="Spang A."/>
            <person name="Saw J.H."/>
            <person name="Jorgensen S.L."/>
            <person name="Zaremba-Niedzwiedzka K."/>
            <person name="Martijn J."/>
            <person name="Lind A.E."/>
            <person name="van Eijk R."/>
            <person name="Schleper C."/>
            <person name="Guy L."/>
            <person name="Ettema T.J."/>
        </authorList>
    </citation>
    <scope>NUCLEOTIDE SEQUENCE</scope>
</reference>
<dbReference type="AlphaFoldDB" id="A0A0F8XRV6"/>
<proteinExistence type="predicted"/>
<evidence type="ECO:0000313" key="1">
    <source>
        <dbReference type="EMBL" id="KKK71698.1"/>
    </source>
</evidence>
<name>A0A0F8XRV6_9ZZZZ</name>
<organism evidence="1">
    <name type="scientific">marine sediment metagenome</name>
    <dbReference type="NCBI Taxonomy" id="412755"/>
    <lineage>
        <taxon>unclassified sequences</taxon>
        <taxon>metagenomes</taxon>
        <taxon>ecological metagenomes</taxon>
    </lineage>
</organism>